<dbReference type="PANTHER" id="PTHR33530">
    <property type="entry name" value="OS01G0147100 PROTEIN"/>
    <property type="match status" value="1"/>
</dbReference>
<protein>
    <submittedName>
        <fullName evidence="1">Uncharacterized protein</fullName>
    </submittedName>
</protein>
<dbReference type="Pfam" id="PF12442">
    <property type="entry name" value="DUF3681"/>
    <property type="match status" value="1"/>
</dbReference>
<dbReference type="InterPro" id="IPR022149">
    <property type="entry name" value="DUF3681"/>
</dbReference>
<name>R7W0I3_AEGTA</name>
<evidence type="ECO:0000313" key="1">
    <source>
        <dbReference type="EnsemblPlants" id="EMT02110"/>
    </source>
</evidence>
<organism evidence="1">
    <name type="scientific">Aegilops tauschii</name>
    <name type="common">Tausch's goatgrass</name>
    <name type="synonym">Aegilops squarrosa</name>
    <dbReference type="NCBI Taxonomy" id="37682"/>
    <lineage>
        <taxon>Eukaryota</taxon>
        <taxon>Viridiplantae</taxon>
        <taxon>Streptophyta</taxon>
        <taxon>Embryophyta</taxon>
        <taxon>Tracheophyta</taxon>
        <taxon>Spermatophyta</taxon>
        <taxon>Magnoliopsida</taxon>
        <taxon>Liliopsida</taxon>
        <taxon>Poales</taxon>
        <taxon>Poaceae</taxon>
        <taxon>BOP clade</taxon>
        <taxon>Pooideae</taxon>
        <taxon>Triticodae</taxon>
        <taxon>Triticeae</taxon>
        <taxon>Triticinae</taxon>
        <taxon>Aegilops</taxon>
    </lineage>
</organism>
<proteinExistence type="predicted"/>
<accession>R7W0I3</accession>
<reference evidence="1" key="1">
    <citation type="submission" date="2015-06" db="UniProtKB">
        <authorList>
            <consortium name="EnsemblPlants"/>
        </authorList>
    </citation>
    <scope>IDENTIFICATION</scope>
</reference>
<dbReference type="PANTHER" id="PTHR33530:SF12">
    <property type="entry name" value="MAJOR FACILITATOR SUPERFAMILY (MFS) PROFILE DOMAIN-CONTAINING PROTEIN"/>
    <property type="match status" value="1"/>
</dbReference>
<dbReference type="EnsemblPlants" id="EMT02110">
    <property type="protein sequence ID" value="EMT02110"/>
    <property type="gene ID" value="F775_02625"/>
</dbReference>
<sequence length="119" mass="12838">MELFAFLFRMVALIPDALRNAEKLPGALIFCGVVEAAVALFLIILRTPGGIFVHHGKVPFYLYYDILIAIVIFGLVEASAGFWASGDVVQRRAAAKTILWVSILPLVVVAALAGLVVLN</sequence>
<dbReference type="AlphaFoldDB" id="R7W0I3"/>